<gene>
    <name evidence="1" type="ORF">H8S34_09860</name>
</gene>
<accession>A0ABR7HUG3</accession>
<dbReference type="EMBL" id="JACOPR010000005">
    <property type="protein sequence ID" value="MBC5731133.1"/>
    <property type="molecule type" value="Genomic_DNA"/>
</dbReference>
<name>A0ABR7HUG3_9FIRM</name>
<evidence type="ECO:0000313" key="2">
    <source>
        <dbReference type="Proteomes" id="UP000660021"/>
    </source>
</evidence>
<comment type="caution">
    <text evidence="1">The sequence shown here is derived from an EMBL/GenBank/DDBJ whole genome shotgun (WGS) entry which is preliminary data.</text>
</comment>
<evidence type="ECO:0000313" key="1">
    <source>
        <dbReference type="EMBL" id="MBC5731133.1"/>
    </source>
</evidence>
<organism evidence="1 2">
    <name type="scientific">Pseudoflavonifractor hominis</name>
    <dbReference type="NCBI Taxonomy" id="2763059"/>
    <lineage>
        <taxon>Bacteria</taxon>
        <taxon>Bacillati</taxon>
        <taxon>Bacillota</taxon>
        <taxon>Clostridia</taxon>
        <taxon>Eubacteriales</taxon>
        <taxon>Oscillospiraceae</taxon>
        <taxon>Pseudoflavonifractor</taxon>
    </lineage>
</organism>
<reference evidence="1 2" key="1">
    <citation type="submission" date="2020-08" db="EMBL/GenBank/DDBJ databases">
        <title>Genome public.</title>
        <authorList>
            <person name="Liu C."/>
            <person name="Sun Q."/>
        </authorList>
    </citation>
    <scope>NUCLEOTIDE SEQUENCE [LARGE SCALE GENOMIC DNA]</scope>
    <source>
        <strain evidence="1 2">New-38</strain>
    </source>
</reference>
<sequence length="132" mass="14474">MDRIDEAVRKIAEEKTRFKGGRKEQAVKDEVAEALTRFVRQDAEFAQAVVQADGTLSDCCAAAMKGVGNCISDLKLYQKAVQFYFPGADIRCQMTIDLCASVHGDAETSPVPVQMDKPSRKAGVLLDLTDFL</sequence>
<keyword evidence="2" id="KW-1185">Reference proteome</keyword>
<proteinExistence type="predicted"/>
<dbReference type="RefSeq" id="WP_186963876.1">
    <property type="nucleotide sequence ID" value="NZ_JACOPR010000005.1"/>
</dbReference>
<protein>
    <submittedName>
        <fullName evidence="1">Uncharacterized protein</fullName>
    </submittedName>
</protein>
<dbReference type="Proteomes" id="UP000660021">
    <property type="component" value="Unassembled WGS sequence"/>
</dbReference>